<comment type="caution">
    <text evidence="1">The sequence shown here is derived from an EMBL/GenBank/DDBJ whole genome shotgun (WGS) entry which is preliminary data.</text>
</comment>
<sequence length="65" mass="7773">MAMHDDQYAALPWGGLFHRLRAYEGDVDRSDPAEVRLELLRHRCSVIVDHGHDWWPYDTFHLERL</sequence>
<gene>
    <name evidence="1" type="ORF">H4W81_004098</name>
</gene>
<accession>A0ABR9KH37</accession>
<evidence type="ECO:0000313" key="2">
    <source>
        <dbReference type="Proteomes" id="UP000661607"/>
    </source>
</evidence>
<dbReference type="EMBL" id="JADBEF010000001">
    <property type="protein sequence ID" value="MBE1561319.1"/>
    <property type="molecule type" value="Genomic_DNA"/>
</dbReference>
<proteinExistence type="predicted"/>
<keyword evidence="2" id="KW-1185">Reference proteome</keyword>
<evidence type="ECO:0000313" key="1">
    <source>
        <dbReference type="EMBL" id="MBE1561319.1"/>
    </source>
</evidence>
<name>A0ABR9KH37_9ACTN</name>
<reference evidence="1 2" key="1">
    <citation type="submission" date="2020-10" db="EMBL/GenBank/DDBJ databases">
        <title>Sequencing the genomes of 1000 actinobacteria strains.</title>
        <authorList>
            <person name="Klenk H.-P."/>
        </authorList>
    </citation>
    <scope>NUCLEOTIDE SEQUENCE [LARGE SCALE GENOMIC DNA]</scope>
    <source>
        <strain evidence="1 2">DSM 43748</strain>
    </source>
</reference>
<protein>
    <submittedName>
        <fullName evidence="1">Uncharacterized protein</fullName>
    </submittedName>
</protein>
<dbReference type="Proteomes" id="UP000661607">
    <property type="component" value="Unassembled WGS sequence"/>
</dbReference>
<organism evidence="1 2">
    <name type="scientific">Nonomuraea africana</name>
    <dbReference type="NCBI Taxonomy" id="46171"/>
    <lineage>
        <taxon>Bacteria</taxon>
        <taxon>Bacillati</taxon>
        <taxon>Actinomycetota</taxon>
        <taxon>Actinomycetes</taxon>
        <taxon>Streptosporangiales</taxon>
        <taxon>Streptosporangiaceae</taxon>
        <taxon>Nonomuraea</taxon>
    </lineage>
</organism>